<keyword evidence="10 17" id="KW-0520">NAD</keyword>
<feature type="binding site" evidence="17">
    <location>
        <position position="512"/>
    </location>
    <ligand>
        <name>AMP</name>
        <dbReference type="ChEBI" id="CHEBI:456215"/>
    </ligand>
</feature>
<dbReference type="GO" id="GO:0052856">
    <property type="term" value="F:NAD(P)HX epimerase activity"/>
    <property type="evidence" value="ECO:0007669"/>
    <property type="project" value="UniProtKB-UniRule"/>
</dbReference>
<evidence type="ECO:0000256" key="4">
    <source>
        <dbReference type="ARBA" id="ARBA00009524"/>
    </source>
</evidence>
<dbReference type="HAMAP" id="MF_01965">
    <property type="entry name" value="NADHX_dehydratase"/>
    <property type="match status" value="1"/>
</dbReference>
<dbReference type="EC" id="4.2.1.136" evidence="19"/>
<dbReference type="EMBL" id="VLKU01000002">
    <property type="protein sequence ID" value="TWI36972.1"/>
    <property type="molecule type" value="Genomic_DNA"/>
</dbReference>
<dbReference type="CDD" id="cd01171">
    <property type="entry name" value="YXKO-related"/>
    <property type="match status" value="1"/>
</dbReference>
<dbReference type="PROSITE" id="PS51383">
    <property type="entry name" value="YJEF_C_3"/>
    <property type="match status" value="1"/>
</dbReference>
<keyword evidence="11 18" id="KW-0413">Isomerase</keyword>
<evidence type="ECO:0000313" key="22">
    <source>
        <dbReference type="EMBL" id="TWI36972.1"/>
    </source>
</evidence>
<proteinExistence type="inferred from homology"/>
<dbReference type="HAMAP" id="MF_01966">
    <property type="entry name" value="NADHX_epimerase"/>
    <property type="match status" value="1"/>
</dbReference>
<dbReference type="GO" id="GO:0005524">
    <property type="term" value="F:ATP binding"/>
    <property type="evidence" value="ECO:0007669"/>
    <property type="project" value="UniProtKB-UniRule"/>
</dbReference>
<comment type="similarity">
    <text evidence="4 19">In the C-terminal section; belongs to the NnrD/CARKD family.</text>
</comment>
<dbReference type="SUPFAM" id="SSF64153">
    <property type="entry name" value="YjeF N-terminal domain-like"/>
    <property type="match status" value="1"/>
</dbReference>
<accession>A0A562NXL2</accession>
<feature type="binding site" evidence="18">
    <location>
        <position position="171"/>
    </location>
    <ligand>
        <name>K(+)</name>
        <dbReference type="ChEBI" id="CHEBI:29103"/>
    </ligand>
</feature>
<evidence type="ECO:0000256" key="7">
    <source>
        <dbReference type="ARBA" id="ARBA00022840"/>
    </source>
</evidence>
<keyword evidence="23" id="KW-1185">Reference proteome</keyword>
<feature type="binding site" evidence="17">
    <location>
        <position position="290"/>
    </location>
    <ligand>
        <name>(6S)-NADPHX</name>
        <dbReference type="ChEBI" id="CHEBI:64076"/>
    </ligand>
</feature>
<feature type="binding site" evidence="17">
    <location>
        <position position="513"/>
    </location>
    <ligand>
        <name>(6S)-NADPHX</name>
        <dbReference type="ChEBI" id="CHEBI:64076"/>
    </ligand>
</feature>
<comment type="similarity">
    <text evidence="18">Belongs to the NnrE/AIBP family.</text>
</comment>
<dbReference type="InterPro" id="IPR017953">
    <property type="entry name" value="Carbohydrate_kinase_pred_CS"/>
</dbReference>
<evidence type="ECO:0000256" key="9">
    <source>
        <dbReference type="ARBA" id="ARBA00022958"/>
    </source>
</evidence>
<evidence type="ECO:0000256" key="14">
    <source>
        <dbReference type="ARBA" id="ARBA00025153"/>
    </source>
</evidence>
<comment type="catalytic activity">
    <reaction evidence="16 17 19">
        <text>(6S)-NADPHX + ADP = AMP + phosphate + NADPH + H(+)</text>
        <dbReference type="Rhea" id="RHEA:32235"/>
        <dbReference type="ChEBI" id="CHEBI:15378"/>
        <dbReference type="ChEBI" id="CHEBI:43474"/>
        <dbReference type="ChEBI" id="CHEBI:57783"/>
        <dbReference type="ChEBI" id="CHEBI:64076"/>
        <dbReference type="ChEBI" id="CHEBI:456215"/>
        <dbReference type="ChEBI" id="CHEBI:456216"/>
        <dbReference type="EC" id="4.2.1.136"/>
    </reaction>
</comment>
<dbReference type="InterPro" id="IPR036652">
    <property type="entry name" value="YjeF_N_dom_sf"/>
</dbReference>
<comment type="catalytic activity">
    <reaction evidence="1 18 19">
        <text>(6R)-NADHX = (6S)-NADHX</text>
        <dbReference type="Rhea" id="RHEA:32215"/>
        <dbReference type="ChEBI" id="CHEBI:64074"/>
        <dbReference type="ChEBI" id="CHEBI:64075"/>
        <dbReference type="EC" id="5.1.99.6"/>
    </reaction>
</comment>
<feature type="binding site" evidence="18">
    <location>
        <begin position="132"/>
        <end position="138"/>
    </location>
    <ligand>
        <name>(6S)-NADPHX</name>
        <dbReference type="ChEBI" id="CHEBI:64076"/>
    </ligand>
</feature>
<comment type="caution">
    <text evidence="18">Lacks conserved residue(s) required for the propagation of feature annotation.</text>
</comment>
<sequence length="569" mass="59634">MGSDMFGSREILTSAQIRAVERWAMDSGIASGLELMERAGAAVAGEIRLRWPKPARACVMCGPGNNGGDGYVVARLLNEAGWQVRVLGMDNTPPPDAAVMKRRWLEIGPVEALNEGVLRRKSADVYVDAISGTGLTRPLEGELLETVGYLGGSGGDWGFFSKRLVAIDGPSGLCLDSGRMLGGSADTLFSPRAALTVTFDSPRVGHVLAQGPELCGELVVADIGLNWPRMGRNPPLHPGQVTRVSGPSFARESHDLFAIRPEDLAKLSDGHKFSHGHALVVAGGAGQGGAARLSARAALRVGAGLVTIAPPQDALIEHALPPDALMRRAVDTADDLARRLEDRRITAVLLGPGCGVERAKALLPALLETRRPCVLDADALTALSQRKAPLEGLHSHLVLTPHMGEFARIFPDIAAKLAGPQPPFDQHTLGQVKGEEMARMLAQDAEYRAALAAERGPLYSKLDAVRDAARRAGCVILLKGPDTVIADANGTVHVHAASYDAAAPWLATAGSGDVLAGIIAGLMARGWPAFRAATLGAALHAAAARSFGPGLIADDLPDQLPAVFRGLGL</sequence>
<evidence type="ECO:0000256" key="3">
    <source>
        <dbReference type="ARBA" id="ARBA00006001"/>
    </source>
</evidence>
<feature type="binding site" evidence="17">
    <location>
        <position position="402"/>
    </location>
    <ligand>
        <name>(6S)-NADPHX</name>
        <dbReference type="ChEBI" id="CHEBI:64076"/>
    </ligand>
</feature>
<dbReference type="PROSITE" id="PS51385">
    <property type="entry name" value="YJEF_N"/>
    <property type="match status" value="1"/>
</dbReference>
<feature type="binding site" evidence="17">
    <location>
        <position position="353"/>
    </location>
    <ligand>
        <name>(6S)-NADPHX</name>
        <dbReference type="ChEBI" id="CHEBI:64076"/>
    </ligand>
</feature>
<dbReference type="Pfam" id="PF03853">
    <property type="entry name" value="YjeF_N"/>
    <property type="match status" value="1"/>
</dbReference>
<keyword evidence="9 18" id="KW-0630">Potassium</keyword>
<dbReference type="EC" id="5.1.99.6" evidence="19"/>
<evidence type="ECO:0000259" key="20">
    <source>
        <dbReference type="PROSITE" id="PS51383"/>
    </source>
</evidence>
<protein>
    <recommendedName>
        <fullName evidence="19">Bifunctional NAD(P)H-hydrate repair enzyme</fullName>
    </recommendedName>
    <alternativeName>
        <fullName evidence="19">Nicotinamide nucleotide repair protein</fullName>
    </alternativeName>
    <domain>
        <recommendedName>
            <fullName evidence="19">ADP-dependent (S)-NAD(P)H-hydrate dehydratase</fullName>
            <ecNumber evidence="19">4.2.1.136</ecNumber>
        </recommendedName>
        <alternativeName>
            <fullName evidence="19">ADP-dependent NAD(P)HX dehydratase</fullName>
        </alternativeName>
    </domain>
    <domain>
        <recommendedName>
            <fullName evidence="19">NAD(P)H-hydrate epimerase</fullName>
            <ecNumber evidence="19">5.1.99.6</ecNumber>
        </recommendedName>
    </domain>
</protein>
<comment type="function">
    <text evidence="17">Catalyzes the dehydration of the S-form of NAD(P)HX at the expense of ADP, which is converted to AMP. Together with NAD(P)HX epimerase, which catalyzes the epimerization of the S- and R-forms, the enzyme allows the repair of both epimers of NAD(P)HX, a damaged form of NAD(P)H that is a result of enzymatic or heat-dependent hydration.</text>
</comment>
<feature type="domain" description="YjeF C-terminal" evidence="20">
    <location>
        <begin position="255"/>
        <end position="567"/>
    </location>
</feature>
<dbReference type="InterPro" id="IPR004443">
    <property type="entry name" value="YjeF_N_dom"/>
</dbReference>
<dbReference type="PANTHER" id="PTHR12592:SF0">
    <property type="entry name" value="ATP-DEPENDENT (S)-NAD(P)H-HYDRATE DEHYDRATASE"/>
    <property type="match status" value="1"/>
</dbReference>
<dbReference type="PANTHER" id="PTHR12592">
    <property type="entry name" value="ATP-DEPENDENT (S)-NAD(P)H-HYDRATE DEHYDRATASE FAMILY MEMBER"/>
    <property type="match status" value="1"/>
</dbReference>
<keyword evidence="12 17" id="KW-0456">Lyase</keyword>
<comment type="subunit">
    <text evidence="17">Homotetramer.</text>
</comment>
<evidence type="ECO:0000256" key="8">
    <source>
        <dbReference type="ARBA" id="ARBA00022857"/>
    </source>
</evidence>
<feature type="binding site" evidence="18">
    <location>
        <position position="66"/>
    </location>
    <ligand>
        <name>K(+)</name>
        <dbReference type="ChEBI" id="CHEBI:29103"/>
    </ligand>
</feature>
<dbReference type="GO" id="GO:0110051">
    <property type="term" value="P:metabolite repair"/>
    <property type="evidence" value="ECO:0007669"/>
    <property type="project" value="TreeGrafter"/>
</dbReference>
<evidence type="ECO:0000256" key="16">
    <source>
        <dbReference type="ARBA" id="ARBA00049209"/>
    </source>
</evidence>
<dbReference type="GO" id="GO:0052855">
    <property type="term" value="F:ADP-dependent NAD(P)H-hydrate dehydratase activity"/>
    <property type="evidence" value="ECO:0007669"/>
    <property type="project" value="UniProtKB-UniRule"/>
</dbReference>
<evidence type="ECO:0000313" key="23">
    <source>
        <dbReference type="Proteomes" id="UP000316225"/>
    </source>
</evidence>
<dbReference type="NCBIfam" id="TIGR00197">
    <property type="entry name" value="yjeF_nterm"/>
    <property type="match status" value="1"/>
</dbReference>
<evidence type="ECO:0000259" key="21">
    <source>
        <dbReference type="PROSITE" id="PS51385"/>
    </source>
</evidence>
<dbReference type="SUPFAM" id="SSF53613">
    <property type="entry name" value="Ribokinase-like"/>
    <property type="match status" value="1"/>
</dbReference>
<dbReference type="GO" id="GO:0016301">
    <property type="term" value="F:kinase activity"/>
    <property type="evidence" value="ECO:0007669"/>
    <property type="project" value="UniProtKB-KW"/>
</dbReference>
<dbReference type="GO" id="GO:0046496">
    <property type="term" value="P:nicotinamide nucleotide metabolic process"/>
    <property type="evidence" value="ECO:0007669"/>
    <property type="project" value="UniProtKB-UniRule"/>
</dbReference>
<keyword evidence="22" id="KW-0808">Transferase</keyword>
<evidence type="ECO:0000256" key="1">
    <source>
        <dbReference type="ARBA" id="ARBA00000013"/>
    </source>
</evidence>
<comment type="cofactor">
    <cofactor evidence="18 19">
        <name>K(+)</name>
        <dbReference type="ChEBI" id="CHEBI:29103"/>
    </cofactor>
    <text evidence="18 19">Binds 1 potassium ion per subunit.</text>
</comment>
<feature type="domain" description="YjeF N-terminal" evidence="21">
    <location>
        <begin position="17"/>
        <end position="231"/>
    </location>
</feature>
<dbReference type="PIRSF" id="PIRSF017184">
    <property type="entry name" value="Nnr"/>
    <property type="match status" value="1"/>
</dbReference>
<feature type="binding site" evidence="18">
    <location>
        <position position="128"/>
    </location>
    <ligand>
        <name>K(+)</name>
        <dbReference type="ChEBI" id="CHEBI:29103"/>
    </ligand>
</feature>
<evidence type="ECO:0000256" key="13">
    <source>
        <dbReference type="ARBA" id="ARBA00023268"/>
    </source>
</evidence>
<evidence type="ECO:0000256" key="6">
    <source>
        <dbReference type="ARBA" id="ARBA00022741"/>
    </source>
</evidence>
<comment type="catalytic activity">
    <reaction evidence="15 17 19">
        <text>(6S)-NADHX + ADP = AMP + phosphate + NADH + H(+)</text>
        <dbReference type="Rhea" id="RHEA:32223"/>
        <dbReference type="ChEBI" id="CHEBI:15378"/>
        <dbReference type="ChEBI" id="CHEBI:43474"/>
        <dbReference type="ChEBI" id="CHEBI:57945"/>
        <dbReference type="ChEBI" id="CHEBI:64074"/>
        <dbReference type="ChEBI" id="CHEBI:456215"/>
        <dbReference type="ChEBI" id="CHEBI:456216"/>
        <dbReference type="EC" id="4.2.1.136"/>
    </reaction>
</comment>
<keyword evidence="6 17" id="KW-0547">Nucleotide-binding</keyword>
<evidence type="ECO:0000256" key="17">
    <source>
        <dbReference type="HAMAP-Rule" id="MF_01965"/>
    </source>
</evidence>
<comment type="cofactor">
    <cofactor evidence="17">
        <name>Mg(2+)</name>
        <dbReference type="ChEBI" id="CHEBI:18420"/>
    </cofactor>
</comment>
<keyword evidence="5 18" id="KW-0479">Metal-binding</keyword>
<evidence type="ECO:0000256" key="11">
    <source>
        <dbReference type="ARBA" id="ARBA00023235"/>
    </source>
</evidence>
<keyword evidence="13" id="KW-0511">Multifunctional enzyme</keyword>
<keyword evidence="8 17" id="KW-0521">NADP</keyword>
<evidence type="ECO:0000256" key="10">
    <source>
        <dbReference type="ARBA" id="ARBA00023027"/>
    </source>
</evidence>
<dbReference type="PROSITE" id="PS01050">
    <property type="entry name" value="YJEF_C_2"/>
    <property type="match status" value="1"/>
</dbReference>
<keyword evidence="22" id="KW-0418">Kinase</keyword>
<dbReference type="Gene3D" id="3.40.1190.20">
    <property type="match status" value="1"/>
</dbReference>
<feature type="binding site" evidence="18">
    <location>
        <position position="168"/>
    </location>
    <ligand>
        <name>(6S)-NADPHX</name>
        <dbReference type="ChEBI" id="CHEBI:64076"/>
    </ligand>
</feature>
<dbReference type="InterPro" id="IPR000631">
    <property type="entry name" value="CARKD"/>
</dbReference>
<dbReference type="OrthoDB" id="9806925at2"/>
<keyword evidence="7 17" id="KW-0067">ATP-binding</keyword>
<evidence type="ECO:0000256" key="15">
    <source>
        <dbReference type="ARBA" id="ARBA00048238"/>
    </source>
</evidence>
<dbReference type="InterPro" id="IPR030677">
    <property type="entry name" value="Nnr"/>
</dbReference>
<dbReference type="InterPro" id="IPR029056">
    <property type="entry name" value="Ribokinase-like"/>
</dbReference>
<evidence type="ECO:0000256" key="5">
    <source>
        <dbReference type="ARBA" id="ARBA00022723"/>
    </source>
</evidence>
<evidence type="ECO:0000256" key="18">
    <source>
        <dbReference type="HAMAP-Rule" id="MF_01966"/>
    </source>
</evidence>
<evidence type="ECO:0000256" key="12">
    <source>
        <dbReference type="ARBA" id="ARBA00023239"/>
    </source>
</evidence>
<comment type="function">
    <text evidence="18">Catalyzes the epimerization of the S- and R-forms of NAD(P)HX, a damaged form of NAD(P)H that is a result of enzymatic or heat-dependent hydration. This is a prerequisite for the S-specific NAD(P)H-hydrate dehydratase to allow the repair of both epimers of NAD(P)HX.</text>
</comment>
<feature type="binding site" evidence="18">
    <location>
        <begin position="65"/>
        <end position="69"/>
    </location>
    <ligand>
        <name>(6S)-NADPHX</name>
        <dbReference type="ChEBI" id="CHEBI:64076"/>
    </ligand>
</feature>
<reference evidence="22 23" key="1">
    <citation type="journal article" date="2015" name="Stand. Genomic Sci.">
        <title>Genomic Encyclopedia of Bacterial and Archaeal Type Strains, Phase III: the genomes of soil and plant-associated and newly described type strains.</title>
        <authorList>
            <person name="Whitman W.B."/>
            <person name="Woyke T."/>
            <person name="Klenk H.P."/>
            <person name="Zhou Y."/>
            <person name="Lilburn T.G."/>
            <person name="Beck B.J."/>
            <person name="De Vos P."/>
            <person name="Vandamme P."/>
            <person name="Eisen J.A."/>
            <person name="Garrity G."/>
            <person name="Hugenholtz P."/>
            <person name="Kyrpides N.C."/>
        </authorList>
    </citation>
    <scope>NUCLEOTIDE SEQUENCE [LARGE SCALE GENOMIC DNA]</scope>
    <source>
        <strain evidence="22 23">CGMCC 1.5364</strain>
    </source>
</reference>
<dbReference type="GO" id="GO:0046872">
    <property type="term" value="F:metal ion binding"/>
    <property type="evidence" value="ECO:0007669"/>
    <property type="project" value="UniProtKB-UniRule"/>
</dbReference>
<feature type="binding site" evidence="17">
    <location>
        <begin position="479"/>
        <end position="483"/>
    </location>
    <ligand>
        <name>AMP</name>
        <dbReference type="ChEBI" id="CHEBI:456215"/>
    </ligand>
</feature>
<name>A0A562NXL2_9RHOB</name>
<dbReference type="Gene3D" id="3.40.50.10260">
    <property type="entry name" value="YjeF N-terminal domain"/>
    <property type="match status" value="1"/>
</dbReference>
<comment type="catalytic activity">
    <reaction evidence="2 18 19">
        <text>(6R)-NADPHX = (6S)-NADPHX</text>
        <dbReference type="Rhea" id="RHEA:32227"/>
        <dbReference type="ChEBI" id="CHEBI:64076"/>
        <dbReference type="ChEBI" id="CHEBI:64077"/>
        <dbReference type="EC" id="5.1.99.6"/>
    </reaction>
</comment>
<dbReference type="Proteomes" id="UP000316225">
    <property type="component" value="Unassembled WGS sequence"/>
</dbReference>
<comment type="caution">
    <text evidence="22">The sequence shown here is derived from an EMBL/GenBank/DDBJ whole genome shotgun (WGS) entry which is preliminary data.</text>
</comment>
<evidence type="ECO:0000256" key="2">
    <source>
        <dbReference type="ARBA" id="ARBA00000909"/>
    </source>
</evidence>
<comment type="similarity">
    <text evidence="3 19">In the N-terminal section; belongs to the NnrE/AIBP family.</text>
</comment>
<evidence type="ECO:0000256" key="19">
    <source>
        <dbReference type="PIRNR" id="PIRNR017184"/>
    </source>
</evidence>
<dbReference type="AlphaFoldDB" id="A0A562NXL2"/>
<comment type="similarity">
    <text evidence="17">Belongs to the NnrD/CARKD family.</text>
</comment>
<gene>
    <name evidence="18" type="primary">nnrE</name>
    <name evidence="17" type="synonym">nnrD</name>
    <name evidence="22" type="ORF">IQ24_00762</name>
</gene>
<dbReference type="Pfam" id="PF01256">
    <property type="entry name" value="Carb_kinase"/>
    <property type="match status" value="1"/>
</dbReference>
<organism evidence="22 23">
    <name type="scientific">Paracoccus sulfuroxidans</name>
    <dbReference type="NCBI Taxonomy" id="384678"/>
    <lineage>
        <taxon>Bacteria</taxon>
        <taxon>Pseudomonadati</taxon>
        <taxon>Pseudomonadota</taxon>
        <taxon>Alphaproteobacteria</taxon>
        <taxon>Rhodobacterales</taxon>
        <taxon>Paracoccaceae</taxon>
        <taxon>Paracoccus</taxon>
    </lineage>
</organism>
<comment type="function">
    <text evidence="14 19">Bifunctional enzyme that catalyzes the epimerization of the S- and R-forms of NAD(P)HX and the dehydration of the S-form of NAD(P)HX at the expense of ADP, which is converted to AMP. This allows the repair of both epimers of NAD(P)HX, a damaged form of NAD(P)H that is a result of enzymatic or heat-dependent hydration.</text>
</comment>